<dbReference type="CDD" id="cd16263">
    <property type="entry name" value="BipA_III"/>
    <property type="match status" value="1"/>
</dbReference>
<dbReference type="PANTHER" id="PTHR42908:SF8">
    <property type="entry name" value="TR-TYPE G DOMAIN-CONTAINING PROTEIN"/>
    <property type="match status" value="1"/>
</dbReference>
<dbReference type="Gene3D" id="3.30.70.870">
    <property type="entry name" value="Elongation Factor G (Translational Gtpase), domain 3"/>
    <property type="match status" value="1"/>
</dbReference>
<keyword evidence="1" id="KW-0472">Membrane</keyword>
<sequence length="403" mass="43742">MAIAAAAAQVHPSPPPPARRTVACTHLAWTAVMCLFLASLWLFFLGLTAKEIGRLACGEGRAVVTAAYKFVYVAEVTLVLVLPFGLLVALMKARAQAAAATDVVATKVRKGDPFFLARSLLWGHPVDMPRICTVLGLPQLIVSSLLHAILATAAAPVLMLLGSEAQVSNTEYDEHKGRIAIGRLHAGELQRGMEVKVCTPDDACRVSKVGELFVYQNFSRVPVESVSAGDICAVCGMDGIMIGETIADKVTGTPLPTIKVEEPTVRMSLSINTSPFVGWEGKYVTSRNLPDRLYRELERNLAMKVEDGETADTFLVSGRGTLHLTILIENMRREGYEFMIGPPKVINKTVDGKLLEPYECLAIARKLLDTSDEAILKSYGLVRTYLSKLSILQKTPALFSCLV</sequence>
<keyword evidence="4" id="KW-1185">Reference proteome</keyword>
<name>A0A811P3Q8_9POAL</name>
<gene>
    <name evidence="3" type="ORF">NCGR_LOCUS21826</name>
</gene>
<dbReference type="GO" id="GO:1990904">
    <property type="term" value="C:ribonucleoprotein complex"/>
    <property type="evidence" value="ECO:0007669"/>
    <property type="project" value="TreeGrafter"/>
</dbReference>
<dbReference type="InterPro" id="IPR004161">
    <property type="entry name" value="EFTu-like_2"/>
</dbReference>
<feature type="transmembrane region" description="Helical" evidence="1">
    <location>
        <begin position="28"/>
        <end position="49"/>
    </location>
</feature>
<comment type="caution">
    <text evidence="3">The sequence shown here is derived from an EMBL/GenBank/DDBJ whole genome shotgun (WGS) entry which is preliminary data.</text>
</comment>
<proteinExistence type="predicted"/>
<dbReference type="AlphaFoldDB" id="A0A811P3Q8"/>
<reference evidence="3" key="1">
    <citation type="submission" date="2020-10" db="EMBL/GenBank/DDBJ databases">
        <authorList>
            <person name="Han B."/>
            <person name="Lu T."/>
            <person name="Zhao Q."/>
            <person name="Huang X."/>
            <person name="Zhao Y."/>
        </authorList>
    </citation>
    <scope>NUCLEOTIDE SEQUENCE</scope>
</reference>
<protein>
    <recommendedName>
        <fullName evidence="2">Translation elongation factor EFTu-like domain-containing protein</fullName>
    </recommendedName>
</protein>
<dbReference type="InterPro" id="IPR047043">
    <property type="entry name" value="BipA_III"/>
</dbReference>
<accession>A0A811P3Q8</accession>
<evidence type="ECO:0000256" key="1">
    <source>
        <dbReference type="SAM" id="Phobius"/>
    </source>
</evidence>
<dbReference type="GO" id="GO:0005525">
    <property type="term" value="F:GTP binding"/>
    <property type="evidence" value="ECO:0007669"/>
    <property type="project" value="InterPro"/>
</dbReference>
<dbReference type="GO" id="GO:0003924">
    <property type="term" value="F:GTPase activity"/>
    <property type="evidence" value="ECO:0007669"/>
    <property type="project" value="TreeGrafter"/>
</dbReference>
<evidence type="ECO:0000313" key="3">
    <source>
        <dbReference type="EMBL" id="CAD6232040.1"/>
    </source>
</evidence>
<dbReference type="PANTHER" id="PTHR42908">
    <property type="entry name" value="TRANSLATION ELONGATION FACTOR-RELATED"/>
    <property type="match status" value="1"/>
</dbReference>
<dbReference type="CDD" id="cd03691">
    <property type="entry name" value="BipA_TypA_II"/>
    <property type="match status" value="1"/>
</dbReference>
<evidence type="ECO:0000313" key="4">
    <source>
        <dbReference type="Proteomes" id="UP000604825"/>
    </source>
</evidence>
<dbReference type="SUPFAM" id="SSF50447">
    <property type="entry name" value="Translation proteins"/>
    <property type="match status" value="1"/>
</dbReference>
<feature type="domain" description="Translation elongation factor EFTu-like" evidence="2">
    <location>
        <begin position="177"/>
        <end position="247"/>
    </location>
</feature>
<dbReference type="OrthoDB" id="364892at2759"/>
<dbReference type="Gene3D" id="2.40.30.10">
    <property type="entry name" value="Translation factors"/>
    <property type="match status" value="1"/>
</dbReference>
<dbReference type="Proteomes" id="UP000604825">
    <property type="component" value="Unassembled WGS sequence"/>
</dbReference>
<dbReference type="InterPro" id="IPR047042">
    <property type="entry name" value="BipA_II"/>
</dbReference>
<keyword evidence="1" id="KW-0812">Transmembrane</keyword>
<dbReference type="GO" id="GO:0005829">
    <property type="term" value="C:cytosol"/>
    <property type="evidence" value="ECO:0007669"/>
    <property type="project" value="TreeGrafter"/>
</dbReference>
<dbReference type="InterPro" id="IPR009000">
    <property type="entry name" value="Transl_B-barrel_sf"/>
</dbReference>
<dbReference type="SUPFAM" id="SSF54980">
    <property type="entry name" value="EF-G C-terminal domain-like"/>
    <property type="match status" value="1"/>
</dbReference>
<feature type="transmembrane region" description="Helical" evidence="1">
    <location>
        <begin position="70"/>
        <end position="91"/>
    </location>
</feature>
<dbReference type="InterPro" id="IPR035647">
    <property type="entry name" value="EFG_III/V"/>
</dbReference>
<dbReference type="EMBL" id="CAJGYO010000005">
    <property type="protein sequence ID" value="CAD6232040.1"/>
    <property type="molecule type" value="Genomic_DNA"/>
</dbReference>
<keyword evidence="1" id="KW-1133">Transmembrane helix</keyword>
<organism evidence="3 4">
    <name type="scientific">Miscanthus lutarioriparius</name>
    <dbReference type="NCBI Taxonomy" id="422564"/>
    <lineage>
        <taxon>Eukaryota</taxon>
        <taxon>Viridiplantae</taxon>
        <taxon>Streptophyta</taxon>
        <taxon>Embryophyta</taxon>
        <taxon>Tracheophyta</taxon>
        <taxon>Spermatophyta</taxon>
        <taxon>Magnoliopsida</taxon>
        <taxon>Liliopsida</taxon>
        <taxon>Poales</taxon>
        <taxon>Poaceae</taxon>
        <taxon>PACMAD clade</taxon>
        <taxon>Panicoideae</taxon>
        <taxon>Andropogonodae</taxon>
        <taxon>Andropogoneae</taxon>
        <taxon>Saccharinae</taxon>
        <taxon>Miscanthus</taxon>
    </lineage>
</organism>
<dbReference type="Pfam" id="PF03144">
    <property type="entry name" value="GTP_EFTU_D2"/>
    <property type="match status" value="1"/>
</dbReference>
<dbReference type="FunFam" id="3.30.70.870:FF:000003">
    <property type="entry name" value="GTP-binding protein TypA"/>
    <property type="match status" value="1"/>
</dbReference>
<evidence type="ECO:0000259" key="2">
    <source>
        <dbReference type="Pfam" id="PF03144"/>
    </source>
</evidence>